<dbReference type="InterPro" id="IPR050109">
    <property type="entry name" value="HTH-type_TetR-like_transc_reg"/>
</dbReference>
<dbReference type="InterPro" id="IPR009057">
    <property type="entry name" value="Homeodomain-like_sf"/>
</dbReference>
<dbReference type="Pfam" id="PF00440">
    <property type="entry name" value="TetR_N"/>
    <property type="match status" value="1"/>
</dbReference>
<evidence type="ECO:0000313" key="7">
    <source>
        <dbReference type="Proteomes" id="UP000290408"/>
    </source>
</evidence>
<accession>A0A4P6MTM8</accession>
<evidence type="ECO:0000256" key="2">
    <source>
        <dbReference type="ARBA" id="ARBA00023125"/>
    </source>
</evidence>
<gene>
    <name evidence="6" type="ORF">EXU32_13270</name>
</gene>
<dbReference type="InterPro" id="IPR001647">
    <property type="entry name" value="HTH_TetR"/>
</dbReference>
<feature type="DNA-binding region" description="H-T-H motif" evidence="4">
    <location>
        <begin position="42"/>
        <end position="61"/>
    </location>
</feature>
<dbReference type="GO" id="GO:0003700">
    <property type="term" value="F:DNA-binding transcription factor activity"/>
    <property type="evidence" value="ECO:0007669"/>
    <property type="project" value="TreeGrafter"/>
</dbReference>
<dbReference type="PROSITE" id="PS50977">
    <property type="entry name" value="HTH_TETR_2"/>
    <property type="match status" value="1"/>
</dbReference>
<dbReference type="Gene3D" id="1.10.357.10">
    <property type="entry name" value="Tetracycline Repressor, domain 2"/>
    <property type="match status" value="1"/>
</dbReference>
<dbReference type="OrthoDB" id="116659at2"/>
<sequence length="210" mass="22814">MYVTHIGDTVLSVTVNTGTQTWARIVDGALTSLARRGQHKFSMTDVCAESGVSRGTLYRYFASREEVLDAIETRLDSSMREHVTEAIAADAALEHRVEVVFTAMSAHWSDFPALELLVQTEPGMVLERLGHHLDSTVDFFLDCLHPALEKASAVRDGSVTERGLVELMVHSAVSVCLLAPASDTSRSALLQDTMAGIISDAPTVRRTLAS</sequence>
<dbReference type="PRINTS" id="PR00455">
    <property type="entry name" value="HTHTETR"/>
</dbReference>
<dbReference type="SUPFAM" id="SSF46689">
    <property type="entry name" value="Homeodomain-like"/>
    <property type="match status" value="1"/>
</dbReference>
<feature type="domain" description="HTH tetR-type" evidence="5">
    <location>
        <begin position="19"/>
        <end position="79"/>
    </location>
</feature>
<name>A0A4P6MTM8_9MICO</name>
<dbReference type="PANTHER" id="PTHR30055:SF234">
    <property type="entry name" value="HTH-TYPE TRANSCRIPTIONAL REGULATOR BETI"/>
    <property type="match status" value="1"/>
</dbReference>
<keyword evidence="2 4" id="KW-0238">DNA-binding</keyword>
<keyword evidence="7" id="KW-1185">Reference proteome</keyword>
<evidence type="ECO:0000256" key="1">
    <source>
        <dbReference type="ARBA" id="ARBA00023015"/>
    </source>
</evidence>
<evidence type="ECO:0000256" key="3">
    <source>
        <dbReference type="ARBA" id="ARBA00023163"/>
    </source>
</evidence>
<keyword evidence="1" id="KW-0805">Transcription regulation</keyword>
<organism evidence="6 7">
    <name type="scientific">Janibacter limosus</name>
    <dbReference type="NCBI Taxonomy" id="53458"/>
    <lineage>
        <taxon>Bacteria</taxon>
        <taxon>Bacillati</taxon>
        <taxon>Actinomycetota</taxon>
        <taxon>Actinomycetes</taxon>
        <taxon>Micrococcales</taxon>
        <taxon>Intrasporangiaceae</taxon>
        <taxon>Janibacter</taxon>
    </lineage>
</organism>
<proteinExistence type="predicted"/>
<evidence type="ECO:0000259" key="5">
    <source>
        <dbReference type="PROSITE" id="PS50977"/>
    </source>
</evidence>
<reference evidence="6 7" key="1">
    <citation type="submission" date="2019-02" db="EMBL/GenBank/DDBJ databases">
        <title>Genomic data mining of an Antarctic deep-sea actinobacterium, Janibacterlimosus P3-3-X1.</title>
        <authorList>
            <person name="Liao L."/>
            <person name="Chen B."/>
        </authorList>
    </citation>
    <scope>NUCLEOTIDE SEQUENCE [LARGE SCALE GENOMIC DNA]</scope>
    <source>
        <strain evidence="6 7">P3-3-X1</strain>
    </source>
</reference>
<protein>
    <submittedName>
        <fullName evidence="6">TetR/AcrR family transcriptional regulator</fullName>
    </submittedName>
</protein>
<evidence type="ECO:0000256" key="4">
    <source>
        <dbReference type="PROSITE-ProRule" id="PRU00335"/>
    </source>
</evidence>
<dbReference type="EMBL" id="CP036164">
    <property type="protein sequence ID" value="QBF47131.1"/>
    <property type="molecule type" value="Genomic_DNA"/>
</dbReference>
<dbReference type="KEGG" id="jli:EXU32_13270"/>
<dbReference type="PANTHER" id="PTHR30055">
    <property type="entry name" value="HTH-TYPE TRANSCRIPTIONAL REGULATOR RUTR"/>
    <property type="match status" value="1"/>
</dbReference>
<dbReference type="GO" id="GO:0000976">
    <property type="term" value="F:transcription cis-regulatory region binding"/>
    <property type="evidence" value="ECO:0007669"/>
    <property type="project" value="TreeGrafter"/>
</dbReference>
<evidence type="ECO:0000313" key="6">
    <source>
        <dbReference type="EMBL" id="QBF47131.1"/>
    </source>
</evidence>
<dbReference type="Proteomes" id="UP000290408">
    <property type="component" value="Chromosome"/>
</dbReference>
<keyword evidence="3" id="KW-0804">Transcription</keyword>
<dbReference type="AlphaFoldDB" id="A0A4P6MTM8"/>